<dbReference type="EMBL" id="JAUDFV010000133">
    <property type="protein sequence ID" value="KAL2726942.1"/>
    <property type="molecule type" value="Genomic_DNA"/>
</dbReference>
<protein>
    <submittedName>
        <fullName evidence="1">Uncharacterized protein</fullName>
    </submittedName>
</protein>
<sequence>MDLKGSESFGWRSTVWHCTVLPGIEEAPFTRRLESPCPGGRMAKRFQGIFKGNVKTFPALQNKRTMNRTKGFRKEEFSKGAKRLSIFDRLRKNYQGRLTIRMNIEKCSFIDRR</sequence>
<accession>A0ABD2B2I6</accession>
<keyword evidence="2" id="KW-1185">Reference proteome</keyword>
<evidence type="ECO:0000313" key="1">
    <source>
        <dbReference type="EMBL" id="KAL2726942.1"/>
    </source>
</evidence>
<dbReference type="AlphaFoldDB" id="A0ABD2B2I6"/>
<gene>
    <name evidence="1" type="ORF">V1478_007220</name>
</gene>
<organism evidence="1 2">
    <name type="scientific">Vespula squamosa</name>
    <name type="common">Southern yellow jacket</name>
    <name type="synonym">Wasp</name>
    <dbReference type="NCBI Taxonomy" id="30214"/>
    <lineage>
        <taxon>Eukaryota</taxon>
        <taxon>Metazoa</taxon>
        <taxon>Ecdysozoa</taxon>
        <taxon>Arthropoda</taxon>
        <taxon>Hexapoda</taxon>
        <taxon>Insecta</taxon>
        <taxon>Pterygota</taxon>
        <taxon>Neoptera</taxon>
        <taxon>Endopterygota</taxon>
        <taxon>Hymenoptera</taxon>
        <taxon>Apocrita</taxon>
        <taxon>Aculeata</taxon>
        <taxon>Vespoidea</taxon>
        <taxon>Vespidae</taxon>
        <taxon>Vespinae</taxon>
        <taxon>Vespula</taxon>
    </lineage>
</organism>
<reference evidence="1 2" key="1">
    <citation type="journal article" date="2024" name="Ann. Entomol. Soc. Am.">
        <title>Genomic analyses of the southern and eastern yellowjacket wasps (Hymenoptera: Vespidae) reveal evolutionary signatures of social life.</title>
        <authorList>
            <person name="Catto M.A."/>
            <person name="Caine P.B."/>
            <person name="Orr S.E."/>
            <person name="Hunt B.G."/>
            <person name="Goodisman M.A.D."/>
        </authorList>
    </citation>
    <scope>NUCLEOTIDE SEQUENCE [LARGE SCALE GENOMIC DNA]</scope>
    <source>
        <strain evidence="1">233</strain>
        <tissue evidence="1">Head and thorax</tissue>
    </source>
</reference>
<proteinExistence type="predicted"/>
<comment type="caution">
    <text evidence="1">The sequence shown here is derived from an EMBL/GenBank/DDBJ whole genome shotgun (WGS) entry which is preliminary data.</text>
</comment>
<name>A0ABD2B2I6_VESSQ</name>
<dbReference type="Proteomes" id="UP001607302">
    <property type="component" value="Unassembled WGS sequence"/>
</dbReference>
<evidence type="ECO:0000313" key="2">
    <source>
        <dbReference type="Proteomes" id="UP001607302"/>
    </source>
</evidence>